<name>A0A1Y3B078_EURMA</name>
<evidence type="ECO:0000313" key="2">
    <source>
        <dbReference type="Proteomes" id="UP000194236"/>
    </source>
</evidence>
<comment type="caution">
    <text evidence="1">The sequence shown here is derived from an EMBL/GenBank/DDBJ whole genome shotgun (WGS) entry which is preliminary data.</text>
</comment>
<evidence type="ECO:0000313" key="1">
    <source>
        <dbReference type="EMBL" id="OTF72755.1"/>
    </source>
</evidence>
<organism evidence="1 2">
    <name type="scientific">Euroglyphus maynei</name>
    <name type="common">Mayne's house dust mite</name>
    <dbReference type="NCBI Taxonomy" id="6958"/>
    <lineage>
        <taxon>Eukaryota</taxon>
        <taxon>Metazoa</taxon>
        <taxon>Ecdysozoa</taxon>
        <taxon>Arthropoda</taxon>
        <taxon>Chelicerata</taxon>
        <taxon>Arachnida</taxon>
        <taxon>Acari</taxon>
        <taxon>Acariformes</taxon>
        <taxon>Sarcoptiformes</taxon>
        <taxon>Astigmata</taxon>
        <taxon>Psoroptidia</taxon>
        <taxon>Analgoidea</taxon>
        <taxon>Pyroglyphidae</taxon>
        <taxon>Pyroglyphinae</taxon>
        <taxon>Euroglyphus</taxon>
    </lineage>
</organism>
<dbReference type="AlphaFoldDB" id="A0A1Y3B078"/>
<keyword evidence="2" id="KW-1185">Reference proteome</keyword>
<protein>
    <submittedName>
        <fullName evidence="1">Uncharacterized protein</fullName>
    </submittedName>
</protein>
<gene>
    <name evidence="1" type="ORF">BLA29_010000</name>
</gene>
<sequence>MVALVGVYLSTILHQILKNLYYGNYSDHSVPYKVLKLFVIYNRTNVKDSDLLR</sequence>
<dbReference type="EMBL" id="MUJZ01054829">
    <property type="protein sequence ID" value="OTF72755.1"/>
    <property type="molecule type" value="Genomic_DNA"/>
</dbReference>
<proteinExistence type="predicted"/>
<dbReference type="Proteomes" id="UP000194236">
    <property type="component" value="Unassembled WGS sequence"/>
</dbReference>
<reference evidence="1 2" key="1">
    <citation type="submission" date="2017-03" db="EMBL/GenBank/DDBJ databases">
        <title>Genome Survey of Euroglyphus maynei.</title>
        <authorList>
            <person name="Arlian L.G."/>
            <person name="Morgan M.S."/>
            <person name="Rider S.D."/>
        </authorList>
    </citation>
    <scope>NUCLEOTIDE SEQUENCE [LARGE SCALE GENOMIC DNA]</scope>
    <source>
        <strain evidence="1">Arlian Lab</strain>
        <tissue evidence="1">Whole body</tissue>
    </source>
</reference>
<accession>A0A1Y3B078</accession>